<feature type="domain" description="C2H2-type" evidence="2">
    <location>
        <begin position="74"/>
        <end position="96"/>
    </location>
</feature>
<dbReference type="InterPro" id="IPR013087">
    <property type="entry name" value="Znf_C2H2_type"/>
</dbReference>
<evidence type="ECO:0000259" key="2">
    <source>
        <dbReference type="SMART" id="SM00355"/>
    </source>
</evidence>
<feature type="domain" description="C2H2-type" evidence="2">
    <location>
        <begin position="106"/>
        <end position="131"/>
    </location>
</feature>
<accession>A0A9W6ZLN5</accession>
<dbReference type="AlphaFoldDB" id="A0A9W6ZLN5"/>
<proteinExistence type="predicted"/>
<comment type="caution">
    <text evidence="3">The sequence shown here is derived from an EMBL/GenBank/DDBJ whole genome shotgun (WGS) entry which is preliminary data.</text>
</comment>
<feature type="domain" description="C2H2-type" evidence="2">
    <location>
        <begin position="42"/>
        <end position="67"/>
    </location>
</feature>
<reference evidence="4" key="1">
    <citation type="journal article" date="2023" name="Commun. Biol.">
        <title>Genome analysis of Parmales, the sister group of diatoms, reveals the evolutionary specialization of diatoms from phago-mixotrophs to photoautotrophs.</title>
        <authorList>
            <person name="Ban H."/>
            <person name="Sato S."/>
            <person name="Yoshikawa S."/>
            <person name="Yamada K."/>
            <person name="Nakamura Y."/>
            <person name="Ichinomiya M."/>
            <person name="Sato N."/>
            <person name="Blanc-Mathieu R."/>
            <person name="Endo H."/>
            <person name="Kuwata A."/>
            <person name="Ogata H."/>
        </authorList>
    </citation>
    <scope>NUCLEOTIDE SEQUENCE [LARGE SCALE GENOMIC DNA]</scope>
    <source>
        <strain evidence="4">NIES 3701</strain>
    </source>
</reference>
<feature type="region of interest" description="Disordered" evidence="1">
    <location>
        <begin position="1"/>
        <end position="32"/>
    </location>
</feature>
<dbReference type="OrthoDB" id="105697at2759"/>
<keyword evidence="4" id="KW-1185">Reference proteome</keyword>
<evidence type="ECO:0000313" key="3">
    <source>
        <dbReference type="EMBL" id="GMH53303.1"/>
    </source>
</evidence>
<dbReference type="SMART" id="SM00355">
    <property type="entry name" value="ZnF_C2H2"/>
    <property type="match status" value="3"/>
</dbReference>
<gene>
    <name evidence="3" type="ORF">TrST_g1261</name>
</gene>
<name>A0A9W6ZLN5_9STRA</name>
<evidence type="ECO:0000256" key="1">
    <source>
        <dbReference type="SAM" id="MobiDB-lite"/>
    </source>
</evidence>
<feature type="compositionally biased region" description="Acidic residues" evidence="1">
    <location>
        <begin position="14"/>
        <end position="23"/>
    </location>
</feature>
<dbReference type="EMBL" id="BRXY01000019">
    <property type="protein sequence ID" value="GMH53303.1"/>
    <property type="molecule type" value="Genomic_DNA"/>
</dbReference>
<sequence>MGYEDESTVAKDITEDDLDDESDAGGGAVRSLGRDKRGNIIRTCGIAGCQYKTSNTAGMKYHKAARHGIDVVWFSCDQDGCDYKAKEAGTLKAHKANVRDIDVRWHHCDQDGCDYKAKKAGHLKSHERNNHKINDPKWNFASDSGVWYVRTIK</sequence>
<organism evidence="3 4">
    <name type="scientific">Triparma strigata</name>
    <dbReference type="NCBI Taxonomy" id="1606541"/>
    <lineage>
        <taxon>Eukaryota</taxon>
        <taxon>Sar</taxon>
        <taxon>Stramenopiles</taxon>
        <taxon>Ochrophyta</taxon>
        <taxon>Bolidophyceae</taxon>
        <taxon>Parmales</taxon>
        <taxon>Triparmaceae</taxon>
        <taxon>Triparma</taxon>
    </lineage>
</organism>
<evidence type="ECO:0000313" key="4">
    <source>
        <dbReference type="Proteomes" id="UP001165085"/>
    </source>
</evidence>
<dbReference type="Gene3D" id="3.30.160.60">
    <property type="entry name" value="Classic Zinc Finger"/>
    <property type="match status" value="1"/>
</dbReference>
<dbReference type="Proteomes" id="UP001165085">
    <property type="component" value="Unassembled WGS sequence"/>
</dbReference>
<protein>
    <recommendedName>
        <fullName evidence="2">C2H2-type domain-containing protein</fullName>
    </recommendedName>
</protein>